<evidence type="ECO:0000313" key="2">
    <source>
        <dbReference type="EMBL" id="VDM75832.1"/>
    </source>
</evidence>
<name>A0A3P7L8Y8_STRVU</name>
<dbReference type="Proteomes" id="UP000270094">
    <property type="component" value="Unassembled WGS sequence"/>
</dbReference>
<proteinExistence type="predicted"/>
<keyword evidence="3" id="KW-1185">Reference proteome</keyword>
<evidence type="ECO:0000313" key="3">
    <source>
        <dbReference type="Proteomes" id="UP000270094"/>
    </source>
</evidence>
<evidence type="ECO:0000256" key="1">
    <source>
        <dbReference type="SAM" id="Phobius"/>
    </source>
</evidence>
<dbReference type="EMBL" id="UYYB01095911">
    <property type="protein sequence ID" value="VDM75832.1"/>
    <property type="molecule type" value="Genomic_DNA"/>
</dbReference>
<accession>A0A3P7L8Y8</accession>
<gene>
    <name evidence="2" type="ORF">SVUK_LOCUS10830</name>
</gene>
<keyword evidence="1" id="KW-0472">Membrane</keyword>
<sequence length="70" mass="7624">MREIDGDVLTNRRSHTTQAAAAIESLIMQSLVILVALGLYCISVSAKMQNVTVKGITVCNKKRLANVHVE</sequence>
<protein>
    <submittedName>
        <fullName evidence="2">Uncharacterized protein</fullName>
    </submittedName>
</protein>
<feature type="transmembrane region" description="Helical" evidence="1">
    <location>
        <begin position="20"/>
        <end position="42"/>
    </location>
</feature>
<keyword evidence="1" id="KW-1133">Transmembrane helix</keyword>
<dbReference type="AlphaFoldDB" id="A0A3P7L8Y8"/>
<organism evidence="2 3">
    <name type="scientific">Strongylus vulgaris</name>
    <name type="common">Blood worm</name>
    <dbReference type="NCBI Taxonomy" id="40348"/>
    <lineage>
        <taxon>Eukaryota</taxon>
        <taxon>Metazoa</taxon>
        <taxon>Ecdysozoa</taxon>
        <taxon>Nematoda</taxon>
        <taxon>Chromadorea</taxon>
        <taxon>Rhabditida</taxon>
        <taxon>Rhabditina</taxon>
        <taxon>Rhabditomorpha</taxon>
        <taxon>Strongyloidea</taxon>
        <taxon>Strongylidae</taxon>
        <taxon>Strongylus</taxon>
    </lineage>
</organism>
<feature type="non-terminal residue" evidence="2">
    <location>
        <position position="70"/>
    </location>
</feature>
<keyword evidence="1" id="KW-0812">Transmembrane</keyword>
<reference evidence="2 3" key="1">
    <citation type="submission" date="2018-11" db="EMBL/GenBank/DDBJ databases">
        <authorList>
            <consortium name="Pathogen Informatics"/>
        </authorList>
    </citation>
    <scope>NUCLEOTIDE SEQUENCE [LARGE SCALE GENOMIC DNA]</scope>
</reference>